<dbReference type="Proteomes" id="UP000315201">
    <property type="component" value="Chromosome"/>
</dbReference>
<protein>
    <submittedName>
        <fullName evidence="2">Cysteine hydrolase</fullName>
    </submittedName>
</protein>
<dbReference type="InterPro" id="IPR036380">
    <property type="entry name" value="Isochorismatase-like_sf"/>
</dbReference>
<dbReference type="SUPFAM" id="SSF52499">
    <property type="entry name" value="Isochorismatase-like hydrolases"/>
    <property type="match status" value="1"/>
</dbReference>
<dbReference type="Gene3D" id="3.40.50.850">
    <property type="entry name" value="Isochorismatase-like"/>
    <property type="match status" value="1"/>
</dbReference>
<evidence type="ECO:0000313" key="3">
    <source>
        <dbReference type="Proteomes" id="UP000315201"/>
    </source>
</evidence>
<evidence type="ECO:0000259" key="1">
    <source>
        <dbReference type="Pfam" id="PF00857"/>
    </source>
</evidence>
<name>A0A4Y6I5V6_9MOLU</name>
<dbReference type="InterPro" id="IPR000868">
    <property type="entry name" value="Isochorismatase-like_dom"/>
</dbReference>
<evidence type="ECO:0000313" key="2">
    <source>
        <dbReference type="EMBL" id="QDF64722.1"/>
    </source>
</evidence>
<feature type="domain" description="Isochorismatase-like" evidence="1">
    <location>
        <begin position="10"/>
        <end position="82"/>
    </location>
</feature>
<accession>A0A4Y6I5V6</accession>
<sequence>MNISSLIKKYNEFILVGCCTDICVMQLALSLKTYLNKIESEQKIIVFQNATATFDTPEHEASTYHEFALNIMKQAGVKIKTWDK</sequence>
<dbReference type="Pfam" id="PF00857">
    <property type="entry name" value="Isochorismatase"/>
    <property type="match status" value="1"/>
</dbReference>
<reference evidence="2 3" key="1">
    <citation type="submission" date="2019-06" db="EMBL/GenBank/DDBJ databases">
        <title>Mycoplasma nasistruthionis sp. nov. str Ms03.</title>
        <authorList>
            <person name="Botes A."/>
        </authorList>
    </citation>
    <scope>NUCLEOTIDE SEQUENCE [LARGE SCALE GENOMIC DNA]</scope>
    <source>
        <strain evidence="2 3">Ms03</strain>
    </source>
</reference>
<proteinExistence type="predicted"/>
<dbReference type="GO" id="GO:0016787">
    <property type="term" value="F:hydrolase activity"/>
    <property type="evidence" value="ECO:0007669"/>
    <property type="project" value="UniProtKB-KW"/>
</dbReference>
<keyword evidence="2" id="KW-0378">Hydrolase</keyword>
<dbReference type="EMBL" id="CP041147">
    <property type="protein sequence ID" value="QDF64722.1"/>
    <property type="molecule type" value="Genomic_DNA"/>
</dbReference>
<gene>
    <name evidence="2" type="ORF">FIV53_00020</name>
</gene>
<organism evidence="2 3">
    <name type="scientific">Mycoplasma nasistruthionis</name>
    <dbReference type="NCBI Taxonomy" id="353852"/>
    <lineage>
        <taxon>Bacteria</taxon>
        <taxon>Bacillati</taxon>
        <taxon>Mycoplasmatota</taxon>
        <taxon>Mollicutes</taxon>
        <taxon>Mycoplasmataceae</taxon>
        <taxon>Mycoplasma</taxon>
    </lineage>
</organism>
<dbReference type="AlphaFoldDB" id="A0A4Y6I5V6"/>
<keyword evidence="3" id="KW-1185">Reference proteome</keyword>